<feature type="transmembrane region" description="Helical" evidence="3">
    <location>
        <begin position="12"/>
        <end position="32"/>
    </location>
</feature>
<dbReference type="InterPro" id="IPR050515">
    <property type="entry name" value="Beta-lactam/transpept"/>
</dbReference>
<dbReference type="Gene3D" id="3.40.710.10">
    <property type="entry name" value="DD-peptidase/beta-lactamase superfamily"/>
    <property type="match status" value="1"/>
</dbReference>
<dbReference type="AlphaFoldDB" id="A0A381R200"/>
<sequence>MISRVVNYSGRSFFIQLVFLIGFVLLLSRLIYIQVFQDEFIKKQLDTRIALESHILAKRGKILDRNNRLLAVDVTGYTVIADLSLFKPKKNEISSLTSLLQINIDKIKKILKRKGHVEIIRHIGEEKKIELERLNIEGIFFKQNLQRSYPQREISSHVVGITDIDRKGIQGAELVFNKLLKGEDGGFTGLKSPIGTIGGERSSPKQGLDLKLTIDIRLQSISHHELKKAVEESGAESGSIVIVNPKTAEILSLINYPTFNPSNRRGIKDLSVFRNRATVDIFEPGSVAKPIAMAAIVSSKKVDKDTRISTSPGWIEYEGYKTSDFRDYGNLSLSEIISYSSNVGMVKLCKDQSPEHLVHVFSDFGIGSQPVNILIPAREGFLPQASALSNRDKVSSCYGYGISMSALQIAQAYQVFANEGIFKELNLFYDKALSNPKPDVRVLSKNTAKLINSMLVETVNSRSGTARKAKIEGKVVAGKTGTSKKKRDGLTTYSTSFAGFVPAEDPSLLAVIVLHGITKDIHSGGSVAAPIFSKVVGQSIHALESGS</sequence>
<dbReference type="PANTHER" id="PTHR30627:SF1">
    <property type="entry name" value="PEPTIDOGLYCAN D,D-TRANSPEPTIDASE FTSI"/>
    <property type="match status" value="1"/>
</dbReference>
<dbReference type="GO" id="GO:0071555">
    <property type="term" value="P:cell wall organization"/>
    <property type="evidence" value="ECO:0007669"/>
    <property type="project" value="TreeGrafter"/>
</dbReference>
<dbReference type="Gene3D" id="3.30.450.330">
    <property type="match status" value="1"/>
</dbReference>
<dbReference type="GO" id="GO:0005886">
    <property type="term" value="C:plasma membrane"/>
    <property type="evidence" value="ECO:0007669"/>
    <property type="project" value="TreeGrafter"/>
</dbReference>
<dbReference type="InterPro" id="IPR036138">
    <property type="entry name" value="PBP_dimer_sf"/>
</dbReference>
<dbReference type="GO" id="GO:0008658">
    <property type="term" value="F:penicillin binding"/>
    <property type="evidence" value="ECO:0007669"/>
    <property type="project" value="InterPro"/>
</dbReference>
<evidence type="ECO:0000259" key="4">
    <source>
        <dbReference type="Pfam" id="PF00905"/>
    </source>
</evidence>
<evidence type="ECO:0000259" key="5">
    <source>
        <dbReference type="Pfam" id="PF03717"/>
    </source>
</evidence>
<keyword evidence="3" id="KW-0812">Transmembrane</keyword>
<evidence type="ECO:0008006" key="7">
    <source>
        <dbReference type="Google" id="ProtNLM"/>
    </source>
</evidence>
<dbReference type="SUPFAM" id="SSF56519">
    <property type="entry name" value="Penicillin binding protein dimerisation domain"/>
    <property type="match status" value="1"/>
</dbReference>
<dbReference type="PANTHER" id="PTHR30627">
    <property type="entry name" value="PEPTIDOGLYCAN D,D-TRANSPEPTIDASE"/>
    <property type="match status" value="1"/>
</dbReference>
<keyword evidence="2 3" id="KW-0472">Membrane</keyword>
<comment type="subcellular location">
    <subcellularLocation>
        <location evidence="1">Membrane</location>
    </subcellularLocation>
</comment>
<keyword evidence="3" id="KW-1133">Transmembrane helix</keyword>
<evidence type="ECO:0000313" key="6">
    <source>
        <dbReference type="EMBL" id="SUZ85765.1"/>
    </source>
</evidence>
<dbReference type="Pfam" id="PF00905">
    <property type="entry name" value="Transpeptidase"/>
    <property type="match status" value="1"/>
</dbReference>
<accession>A0A381R200</accession>
<gene>
    <name evidence="6" type="ORF">METZ01_LOCUS38619</name>
</gene>
<name>A0A381R200_9ZZZZ</name>
<feature type="domain" description="Penicillin-binding protein dimerisation" evidence="5">
    <location>
        <begin position="55"/>
        <end position="186"/>
    </location>
</feature>
<dbReference type="InterPro" id="IPR005311">
    <property type="entry name" value="PBP_dimer"/>
</dbReference>
<dbReference type="InterPro" id="IPR001460">
    <property type="entry name" value="PCN-bd_Tpept"/>
</dbReference>
<reference evidence="6" key="1">
    <citation type="submission" date="2018-05" db="EMBL/GenBank/DDBJ databases">
        <authorList>
            <person name="Lanie J.A."/>
            <person name="Ng W.-L."/>
            <person name="Kazmierczak K.M."/>
            <person name="Andrzejewski T.M."/>
            <person name="Davidsen T.M."/>
            <person name="Wayne K.J."/>
            <person name="Tettelin H."/>
            <person name="Glass J.I."/>
            <person name="Rusch D."/>
            <person name="Podicherti R."/>
            <person name="Tsui H.-C.T."/>
            <person name="Winkler M.E."/>
        </authorList>
    </citation>
    <scope>NUCLEOTIDE SEQUENCE</scope>
</reference>
<evidence type="ECO:0000256" key="2">
    <source>
        <dbReference type="ARBA" id="ARBA00023136"/>
    </source>
</evidence>
<dbReference type="EMBL" id="UINC01001649">
    <property type="protein sequence ID" value="SUZ85765.1"/>
    <property type="molecule type" value="Genomic_DNA"/>
</dbReference>
<dbReference type="InterPro" id="IPR012338">
    <property type="entry name" value="Beta-lactam/transpept-like"/>
</dbReference>
<dbReference type="Pfam" id="PF03717">
    <property type="entry name" value="PBP_dimer"/>
    <property type="match status" value="1"/>
</dbReference>
<dbReference type="SUPFAM" id="SSF56601">
    <property type="entry name" value="beta-lactamase/transpeptidase-like"/>
    <property type="match status" value="1"/>
</dbReference>
<evidence type="ECO:0000256" key="3">
    <source>
        <dbReference type="SAM" id="Phobius"/>
    </source>
</evidence>
<dbReference type="Gene3D" id="3.90.1310.10">
    <property type="entry name" value="Penicillin-binding protein 2a (Domain 2)"/>
    <property type="match status" value="1"/>
</dbReference>
<evidence type="ECO:0000256" key="1">
    <source>
        <dbReference type="ARBA" id="ARBA00004370"/>
    </source>
</evidence>
<organism evidence="6">
    <name type="scientific">marine metagenome</name>
    <dbReference type="NCBI Taxonomy" id="408172"/>
    <lineage>
        <taxon>unclassified sequences</taxon>
        <taxon>metagenomes</taxon>
        <taxon>ecological metagenomes</taxon>
    </lineage>
</organism>
<feature type="domain" description="Penicillin-binding protein transpeptidase" evidence="4">
    <location>
        <begin position="238"/>
        <end position="535"/>
    </location>
</feature>
<proteinExistence type="predicted"/>
<protein>
    <recommendedName>
        <fullName evidence="7">Penicillin-binding protein transpeptidase domain-containing protein</fullName>
    </recommendedName>
</protein>